<feature type="domain" description="ABC transmembrane type-1" evidence="11">
    <location>
        <begin position="21"/>
        <end position="297"/>
    </location>
</feature>
<dbReference type="InterPro" id="IPR003439">
    <property type="entry name" value="ABC_transporter-like_ATP-bd"/>
</dbReference>
<feature type="transmembrane region" description="Helical" evidence="9">
    <location>
        <begin position="56"/>
        <end position="73"/>
    </location>
</feature>
<dbReference type="InterPro" id="IPR027417">
    <property type="entry name" value="P-loop_NTPase"/>
</dbReference>
<feature type="transmembrane region" description="Helical" evidence="9">
    <location>
        <begin position="152"/>
        <end position="171"/>
    </location>
</feature>
<feature type="compositionally biased region" description="Low complexity" evidence="8">
    <location>
        <begin position="578"/>
        <end position="589"/>
    </location>
</feature>
<dbReference type="Pfam" id="PF00664">
    <property type="entry name" value="ABC_membrane"/>
    <property type="match status" value="1"/>
</dbReference>
<dbReference type="GO" id="GO:0005886">
    <property type="term" value="C:plasma membrane"/>
    <property type="evidence" value="ECO:0007669"/>
    <property type="project" value="UniProtKB-SubCell"/>
</dbReference>
<evidence type="ECO:0000313" key="12">
    <source>
        <dbReference type="EMBL" id="MBQ0929094.1"/>
    </source>
</evidence>
<evidence type="ECO:0000256" key="9">
    <source>
        <dbReference type="SAM" id="Phobius"/>
    </source>
</evidence>
<proteinExistence type="predicted"/>
<keyword evidence="6 9" id="KW-1133">Transmembrane helix</keyword>
<dbReference type="NCBIfam" id="TIGR01842">
    <property type="entry name" value="type_I_sec_PrtD"/>
    <property type="match status" value="1"/>
</dbReference>
<dbReference type="InterPro" id="IPR003593">
    <property type="entry name" value="AAA+_ATPase"/>
</dbReference>
<gene>
    <name evidence="12" type="ORF">KAK03_01255</name>
</gene>
<keyword evidence="5" id="KW-0067">ATP-binding</keyword>
<feature type="region of interest" description="Disordered" evidence="8">
    <location>
        <begin position="544"/>
        <end position="589"/>
    </location>
</feature>
<organism evidence="12 13">
    <name type="scientific">Ideonella alba</name>
    <dbReference type="NCBI Taxonomy" id="2824118"/>
    <lineage>
        <taxon>Bacteria</taxon>
        <taxon>Pseudomonadati</taxon>
        <taxon>Pseudomonadota</taxon>
        <taxon>Betaproteobacteria</taxon>
        <taxon>Burkholderiales</taxon>
        <taxon>Sphaerotilaceae</taxon>
        <taxon>Ideonella</taxon>
    </lineage>
</organism>
<evidence type="ECO:0000256" key="1">
    <source>
        <dbReference type="ARBA" id="ARBA00004651"/>
    </source>
</evidence>
<dbReference type="PROSITE" id="PS50929">
    <property type="entry name" value="ABC_TM1F"/>
    <property type="match status" value="1"/>
</dbReference>
<keyword evidence="2" id="KW-1003">Cell membrane</keyword>
<dbReference type="AlphaFoldDB" id="A0A940Y2E1"/>
<dbReference type="SMART" id="SM00382">
    <property type="entry name" value="AAA"/>
    <property type="match status" value="1"/>
</dbReference>
<dbReference type="GO" id="GO:0140359">
    <property type="term" value="F:ABC-type transporter activity"/>
    <property type="evidence" value="ECO:0007669"/>
    <property type="project" value="InterPro"/>
</dbReference>
<name>A0A940Y2E1_9BURK</name>
<dbReference type="GO" id="GO:0034040">
    <property type="term" value="F:ATPase-coupled lipid transmembrane transporter activity"/>
    <property type="evidence" value="ECO:0007669"/>
    <property type="project" value="TreeGrafter"/>
</dbReference>
<dbReference type="PANTHER" id="PTHR24221:SF248">
    <property type="entry name" value="ABC TRANSPORTER TRANSMEMBRANE REGION"/>
    <property type="match status" value="1"/>
</dbReference>
<dbReference type="GO" id="GO:0005524">
    <property type="term" value="F:ATP binding"/>
    <property type="evidence" value="ECO:0007669"/>
    <property type="project" value="UniProtKB-KW"/>
</dbReference>
<dbReference type="PROSITE" id="PS00211">
    <property type="entry name" value="ABC_TRANSPORTER_1"/>
    <property type="match status" value="1"/>
</dbReference>
<dbReference type="InterPro" id="IPR036640">
    <property type="entry name" value="ABC1_TM_sf"/>
</dbReference>
<evidence type="ECO:0000256" key="2">
    <source>
        <dbReference type="ARBA" id="ARBA00022475"/>
    </source>
</evidence>
<comment type="caution">
    <text evidence="12">The sequence shown here is derived from an EMBL/GenBank/DDBJ whole genome shotgun (WGS) entry which is preliminary data.</text>
</comment>
<dbReference type="InterPro" id="IPR017871">
    <property type="entry name" value="ABC_transporter-like_CS"/>
</dbReference>
<feature type="transmembrane region" description="Helical" evidence="9">
    <location>
        <begin position="251"/>
        <end position="279"/>
    </location>
</feature>
<sequence length="589" mass="61749">MPAHDRPPMPLRAFLARPIGAVLGLSLAVNIALLAPSIYMLQVYDRVLVTHSVETLAMLAIAALLTLVAMGALEQLRSRMLALTGHALERQVGPGVLSRLITASARQEPGAPTDGLRDLGTLRAFIGGPAVVALCDAPWAPVYLALIAAFDLRLGGLALLCAAALLGLSWAQDRSLRGHQARVQAQARATQRVAERSLHNAEVVTALGMGDALAAQWLRQLDQQQQTAEDGGRLAARLGSLTRTLRQAVQILMLGLGAWLVIRGGATPGLMIACTVLLARALAPVEQLMAQWRLLADARAAYRRLDQLLQQPLEATAATALPRPSGALTVEQLSASVPGGQRLLLRQVSLSARPGEVLAVIGGSGAGKTTLARLLVGVLRPAAGAVRLDGADIRHWDPARLGPALGYLPQDVELFAGTVAENIARFGNAQAEAVIAAAQAAQVHDFILRLPQGYDTPVGERGMALSGGQRQRIALARALYGEPALVVLDEPDASLDGEGEDALVAAIAGLKARGATVVAVTQRRRLLSVADQVVVLKEGSVERTVARNEAPQNPPGDVPRDPAQSAPHNAPRDTPQDTPNNAATPAVPA</sequence>
<evidence type="ECO:0000313" key="13">
    <source>
        <dbReference type="Proteomes" id="UP000676246"/>
    </source>
</evidence>
<dbReference type="InterPro" id="IPR010128">
    <property type="entry name" value="ATPase_T1SS_PrtD-like"/>
</dbReference>
<evidence type="ECO:0000256" key="4">
    <source>
        <dbReference type="ARBA" id="ARBA00022741"/>
    </source>
</evidence>
<dbReference type="InterPro" id="IPR039421">
    <property type="entry name" value="Type_1_exporter"/>
</dbReference>
<dbReference type="GO" id="GO:0016887">
    <property type="term" value="F:ATP hydrolysis activity"/>
    <property type="evidence" value="ECO:0007669"/>
    <property type="project" value="InterPro"/>
</dbReference>
<comment type="subcellular location">
    <subcellularLocation>
        <location evidence="1">Cell membrane</location>
        <topology evidence="1">Multi-pass membrane protein</topology>
    </subcellularLocation>
</comment>
<dbReference type="Gene3D" id="1.20.1560.10">
    <property type="entry name" value="ABC transporter type 1, transmembrane domain"/>
    <property type="match status" value="1"/>
</dbReference>
<dbReference type="Gene3D" id="3.40.50.300">
    <property type="entry name" value="P-loop containing nucleotide triphosphate hydrolases"/>
    <property type="match status" value="1"/>
</dbReference>
<evidence type="ECO:0000259" key="10">
    <source>
        <dbReference type="PROSITE" id="PS50893"/>
    </source>
</evidence>
<keyword evidence="13" id="KW-1185">Reference proteome</keyword>
<evidence type="ECO:0000256" key="7">
    <source>
        <dbReference type="ARBA" id="ARBA00023136"/>
    </source>
</evidence>
<evidence type="ECO:0000256" key="6">
    <source>
        <dbReference type="ARBA" id="ARBA00022989"/>
    </source>
</evidence>
<dbReference type="Pfam" id="PF00005">
    <property type="entry name" value="ABC_tran"/>
    <property type="match status" value="1"/>
</dbReference>
<evidence type="ECO:0000256" key="8">
    <source>
        <dbReference type="SAM" id="MobiDB-lite"/>
    </source>
</evidence>
<accession>A0A940Y2E1</accession>
<keyword evidence="3 9" id="KW-0812">Transmembrane</keyword>
<dbReference type="EMBL" id="JAGQDD010000001">
    <property type="protein sequence ID" value="MBQ0929094.1"/>
    <property type="molecule type" value="Genomic_DNA"/>
</dbReference>
<dbReference type="RefSeq" id="WP_210851295.1">
    <property type="nucleotide sequence ID" value="NZ_JAGQDD010000001.1"/>
</dbReference>
<feature type="transmembrane region" description="Helical" evidence="9">
    <location>
        <begin position="124"/>
        <end position="146"/>
    </location>
</feature>
<evidence type="ECO:0000256" key="5">
    <source>
        <dbReference type="ARBA" id="ARBA00022840"/>
    </source>
</evidence>
<keyword evidence="7 9" id="KW-0472">Membrane</keyword>
<protein>
    <submittedName>
        <fullName evidence="12">Type I secretion system permease/ATPase</fullName>
    </submittedName>
</protein>
<dbReference type="SUPFAM" id="SSF90123">
    <property type="entry name" value="ABC transporter transmembrane region"/>
    <property type="match status" value="1"/>
</dbReference>
<dbReference type="InterPro" id="IPR011527">
    <property type="entry name" value="ABC1_TM_dom"/>
</dbReference>
<feature type="transmembrane region" description="Helical" evidence="9">
    <location>
        <begin position="21"/>
        <end position="44"/>
    </location>
</feature>
<feature type="domain" description="ABC transporter" evidence="10">
    <location>
        <begin position="328"/>
        <end position="563"/>
    </location>
</feature>
<keyword evidence="4" id="KW-0547">Nucleotide-binding</keyword>
<evidence type="ECO:0000256" key="3">
    <source>
        <dbReference type="ARBA" id="ARBA00022692"/>
    </source>
</evidence>
<dbReference type="GO" id="GO:0030256">
    <property type="term" value="C:type I protein secretion system complex"/>
    <property type="evidence" value="ECO:0007669"/>
    <property type="project" value="InterPro"/>
</dbReference>
<dbReference type="GO" id="GO:0030253">
    <property type="term" value="P:protein secretion by the type I secretion system"/>
    <property type="evidence" value="ECO:0007669"/>
    <property type="project" value="InterPro"/>
</dbReference>
<dbReference type="PROSITE" id="PS50893">
    <property type="entry name" value="ABC_TRANSPORTER_2"/>
    <property type="match status" value="1"/>
</dbReference>
<dbReference type="PANTHER" id="PTHR24221">
    <property type="entry name" value="ATP-BINDING CASSETTE SUB-FAMILY B"/>
    <property type="match status" value="1"/>
</dbReference>
<evidence type="ECO:0000259" key="11">
    <source>
        <dbReference type="PROSITE" id="PS50929"/>
    </source>
</evidence>
<dbReference type="SUPFAM" id="SSF52540">
    <property type="entry name" value="P-loop containing nucleoside triphosphate hydrolases"/>
    <property type="match status" value="1"/>
</dbReference>
<dbReference type="Proteomes" id="UP000676246">
    <property type="component" value="Unassembled WGS sequence"/>
</dbReference>
<reference evidence="12 13" key="1">
    <citation type="submission" date="2021-04" db="EMBL/GenBank/DDBJ databases">
        <title>The genome sequence of Ideonella sp. 3Y2.</title>
        <authorList>
            <person name="Liu Y."/>
        </authorList>
    </citation>
    <scope>NUCLEOTIDE SEQUENCE [LARGE SCALE GENOMIC DNA]</scope>
    <source>
        <strain evidence="12 13">3Y2</strain>
    </source>
</reference>